<dbReference type="Proteomes" id="UP001229355">
    <property type="component" value="Chromosome 1"/>
</dbReference>
<evidence type="ECO:0000313" key="4">
    <source>
        <dbReference type="Proteomes" id="UP001229355"/>
    </source>
</evidence>
<feature type="transmembrane region" description="Helical" evidence="2">
    <location>
        <begin position="60"/>
        <end position="79"/>
    </location>
</feature>
<proteinExistence type="predicted"/>
<keyword evidence="4" id="KW-1185">Reference proteome</keyword>
<evidence type="ECO:0000313" key="3">
    <source>
        <dbReference type="EMBL" id="WEX88156.1"/>
    </source>
</evidence>
<evidence type="ECO:0000256" key="1">
    <source>
        <dbReference type="SAM" id="MobiDB-lite"/>
    </source>
</evidence>
<sequence>MWAILVGAFLFVCGMLFMAREALVRRNLSNPSPPSQDGTDQGGTGPTLEPERQGLRFLGFARNWPGLALMAVGAVLLLFG</sequence>
<protein>
    <submittedName>
        <fullName evidence="3">Uncharacterized protein</fullName>
    </submittedName>
</protein>
<keyword evidence="2" id="KW-0472">Membrane</keyword>
<gene>
    <name evidence="3" type="ORF">PZN02_000616</name>
</gene>
<keyword evidence="2" id="KW-1133">Transmembrane helix</keyword>
<dbReference type="EMBL" id="CP120373">
    <property type="protein sequence ID" value="WEX88156.1"/>
    <property type="molecule type" value="Genomic_DNA"/>
</dbReference>
<reference evidence="3 4" key="1">
    <citation type="submission" date="2023-03" db="EMBL/GenBank/DDBJ databases">
        <authorList>
            <person name="Kaur S."/>
            <person name="Espinosa-Saiz D."/>
            <person name="Velazquez E."/>
            <person name="Menendez E."/>
            <person name="diCenzo G.C."/>
        </authorList>
    </citation>
    <scope>NUCLEOTIDE SEQUENCE [LARGE SCALE GENOMIC DNA]</scope>
    <source>
        <strain evidence="3 4">LMG 24692</strain>
    </source>
</reference>
<dbReference type="RefSeq" id="WP_280660158.1">
    <property type="nucleotide sequence ID" value="NZ_CP120373.1"/>
</dbReference>
<evidence type="ECO:0000256" key="2">
    <source>
        <dbReference type="SAM" id="Phobius"/>
    </source>
</evidence>
<accession>A0ABY8DB94</accession>
<feature type="region of interest" description="Disordered" evidence="1">
    <location>
        <begin position="27"/>
        <end position="51"/>
    </location>
</feature>
<name>A0ABY8DB94_9HYPH</name>
<keyword evidence="2" id="KW-0812">Transmembrane</keyword>
<organism evidence="3 4">
    <name type="scientific">Sinorhizobium garamanticum</name>
    <dbReference type="NCBI Taxonomy" id="680247"/>
    <lineage>
        <taxon>Bacteria</taxon>
        <taxon>Pseudomonadati</taxon>
        <taxon>Pseudomonadota</taxon>
        <taxon>Alphaproteobacteria</taxon>
        <taxon>Hyphomicrobiales</taxon>
        <taxon>Rhizobiaceae</taxon>
        <taxon>Sinorhizobium/Ensifer group</taxon>
        <taxon>Sinorhizobium</taxon>
    </lineage>
</organism>